<sequence length="396" mass="44590">MREREPCYLTSLPPELVDMLFSEMDSVRDLGNFITTCRFIYASFQGRKASIIFRVLQNELGAVVIDALFLQIFPYADPGDPGKWMTYWDGTHTATAVYRDMLNSGQDGRRDACPSLVELTDLCRALHNMNFLASVYIATQLRSFGTKGLVAALPSRTERLRVLRAFYRRQIVCNAWAPTRRTSHWMHRDTAAIGNTSDHGGVRLGLFAAFEPWELQQVDHADYFVVRLCMALWLVGEEAAAAAAAPGPANTVVEPLGETEFGDLMAHVDCLVRYMREHPGLADAALRTPPSLSRPRDEASIDRGPIPLYRQLALQYSLLCLRLSWQVQRLARFPDPARDQLGQQRQEGDAGHGRTVHFVGDAVHLPPFGWTDALDGRYAMKELDRLSMLRTGWVFC</sequence>
<name>A0ABQ0GKV2_9PEZI</name>
<comment type="caution">
    <text evidence="1">The sequence shown here is derived from an EMBL/GenBank/DDBJ whole genome shotgun (WGS) entry which is preliminary data.</text>
</comment>
<organism evidence="1 2">
    <name type="scientific">Madurella fahalii</name>
    <dbReference type="NCBI Taxonomy" id="1157608"/>
    <lineage>
        <taxon>Eukaryota</taxon>
        <taxon>Fungi</taxon>
        <taxon>Dikarya</taxon>
        <taxon>Ascomycota</taxon>
        <taxon>Pezizomycotina</taxon>
        <taxon>Sordariomycetes</taxon>
        <taxon>Sordariomycetidae</taxon>
        <taxon>Sordariales</taxon>
        <taxon>Sordariales incertae sedis</taxon>
        <taxon>Madurella</taxon>
    </lineage>
</organism>
<gene>
    <name evidence="1" type="ORF">MFIFM68171_08608</name>
</gene>
<proteinExistence type="predicted"/>
<protein>
    <submittedName>
        <fullName evidence="1">F-box domain-containing protein</fullName>
    </submittedName>
</protein>
<dbReference type="EMBL" id="BAAFSV010000005">
    <property type="protein sequence ID" value="GAB1318398.1"/>
    <property type="molecule type" value="Genomic_DNA"/>
</dbReference>
<dbReference type="RefSeq" id="XP_070920129.1">
    <property type="nucleotide sequence ID" value="XM_071064028.1"/>
</dbReference>
<reference evidence="1 2" key="1">
    <citation type="submission" date="2024-09" db="EMBL/GenBank/DDBJ databases">
        <title>Itraconazole resistance in Madurella fahalii resulting from another homologue of gene encoding cytochrome P450 14-alpha sterol demethylase (CYP51).</title>
        <authorList>
            <person name="Yoshioka I."/>
            <person name="Fahal A.H."/>
            <person name="Kaneko S."/>
            <person name="Yaguchi T."/>
        </authorList>
    </citation>
    <scope>NUCLEOTIDE SEQUENCE [LARGE SCALE GENOMIC DNA]</scope>
    <source>
        <strain evidence="1 2">IFM 68171</strain>
    </source>
</reference>
<accession>A0ABQ0GKV2</accession>
<dbReference type="GeneID" id="98179351"/>
<keyword evidence="2" id="KW-1185">Reference proteome</keyword>
<evidence type="ECO:0000313" key="1">
    <source>
        <dbReference type="EMBL" id="GAB1318398.1"/>
    </source>
</evidence>
<evidence type="ECO:0000313" key="2">
    <source>
        <dbReference type="Proteomes" id="UP001628179"/>
    </source>
</evidence>
<dbReference type="Proteomes" id="UP001628179">
    <property type="component" value="Unassembled WGS sequence"/>
</dbReference>